<keyword evidence="2" id="KW-1185">Reference proteome</keyword>
<accession>A0ABD1MSR8</accession>
<reference evidence="1 2" key="1">
    <citation type="submission" date="2024-08" db="EMBL/GenBank/DDBJ databases">
        <title>Insights into the chromosomal genome structure of Flemingia macrophylla.</title>
        <authorList>
            <person name="Ding Y."/>
            <person name="Zhao Y."/>
            <person name="Bi W."/>
            <person name="Wu M."/>
            <person name="Zhao G."/>
            <person name="Gong Y."/>
            <person name="Li W."/>
            <person name="Zhang P."/>
        </authorList>
    </citation>
    <scope>NUCLEOTIDE SEQUENCE [LARGE SCALE GENOMIC DNA]</scope>
    <source>
        <strain evidence="1">DYQJB</strain>
        <tissue evidence="1">Leaf</tissue>
    </source>
</reference>
<dbReference type="AlphaFoldDB" id="A0ABD1MSR8"/>
<proteinExistence type="predicted"/>
<name>A0ABD1MSR8_9FABA</name>
<evidence type="ECO:0000313" key="1">
    <source>
        <dbReference type="EMBL" id="KAL2338863.1"/>
    </source>
</evidence>
<dbReference type="Proteomes" id="UP001603857">
    <property type="component" value="Unassembled WGS sequence"/>
</dbReference>
<dbReference type="EMBL" id="JBGMDY010000004">
    <property type="protein sequence ID" value="KAL2338863.1"/>
    <property type="molecule type" value="Genomic_DNA"/>
</dbReference>
<organism evidence="1 2">
    <name type="scientific">Flemingia macrophylla</name>
    <dbReference type="NCBI Taxonomy" id="520843"/>
    <lineage>
        <taxon>Eukaryota</taxon>
        <taxon>Viridiplantae</taxon>
        <taxon>Streptophyta</taxon>
        <taxon>Embryophyta</taxon>
        <taxon>Tracheophyta</taxon>
        <taxon>Spermatophyta</taxon>
        <taxon>Magnoliopsida</taxon>
        <taxon>eudicotyledons</taxon>
        <taxon>Gunneridae</taxon>
        <taxon>Pentapetalae</taxon>
        <taxon>rosids</taxon>
        <taxon>fabids</taxon>
        <taxon>Fabales</taxon>
        <taxon>Fabaceae</taxon>
        <taxon>Papilionoideae</taxon>
        <taxon>50 kb inversion clade</taxon>
        <taxon>NPAAA clade</taxon>
        <taxon>indigoferoid/millettioid clade</taxon>
        <taxon>Phaseoleae</taxon>
        <taxon>Flemingia</taxon>
    </lineage>
</organism>
<gene>
    <name evidence="1" type="ORF">Fmac_013309</name>
</gene>
<protein>
    <submittedName>
        <fullName evidence="1">Uncharacterized protein</fullName>
    </submittedName>
</protein>
<evidence type="ECO:0000313" key="2">
    <source>
        <dbReference type="Proteomes" id="UP001603857"/>
    </source>
</evidence>
<sequence>MDFMFARCDVSDGYQGPEPDTSGECKFKQTTHLESLSSYGHQCFNCHEAVIVRSMAVSMNVIFRM</sequence>
<comment type="caution">
    <text evidence="1">The sequence shown here is derived from an EMBL/GenBank/DDBJ whole genome shotgun (WGS) entry which is preliminary data.</text>
</comment>